<dbReference type="InterPro" id="IPR036097">
    <property type="entry name" value="HisK_dim/P_sf"/>
</dbReference>
<dbReference type="InterPro" id="IPR036890">
    <property type="entry name" value="HATPase_C_sf"/>
</dbReference>
<dbReference type="PANTHER" id="PTHR43719">
    <property type="entry name" value="TWO-COMPONENT HISTIDINE KINASE"/>
    <property type="match status" value="1"/>
</dbReference>
<evidence type="ECO:0000256" key="1">
    <source>
        <dbReference type="ARBA" id="ARBA00022553"/>
    </source>
</evidence>
<dbReference type="PROSITE" id="PS50110">
    <property type="entry name" value="RESPONSE_REGULATORY"/>
    <property type="match status" value="1"/>
</dbReference>
<protein>
    <submittedName>
        <fullName evidence="6">Uncharacterized protein</fullName>
    </submittedName>
</protein>
<proteinExistence type="predicted"/>
<name>A0A9P8Y4E3_9PEZI</name>
<gene>
    <name evidence="6" type="ORF">B0I36DRAFT_290562</name>
</gene>
<dbReference type="SUPFAM" id="SSF47384">
    <property type="entry name" value="Homodimeric domain of signal transducing histidine kinase"/>
    <property type="match status" value="1"/>
</dbReference>
<dbReference type="PANTHER" id="PTHR43719:SF30">
    <property type="entry name" value="TWO-COMPONENT SYSTEM RESPONSE REGULATOR"/>
    <property type="match status" value="1"/>
</dbReference>
<dbReference type="SUPFAM" id="SSF52172">
    <property type="entry name" value="CheY-like"/>
    <property type="match status" value="1"/>
</dbReference>
<dbReference type="SUPFAM" id="SSF55874">
    <property type="entry name" value="ATPase domain of HSP90 chaperone/DNA topoisomerase II/histidine kinase"/>
    <property type="match status" value="1"/>
</dbReference>
<sequence>MAAALARYASFTTSLLRRALWDSSMDSSTPARAAAAGAPESSPTALHLLGSHDTPAAAKAAPMPPILSPAETRVNLDWTRDPPPPSLTPFQRFFRGVDWAATDFGPMSSWPRDLRQMVRFMMAEASPTILYWSDTNSIMYNEAYVPLVGTKHPAMLGGRAFDVFPEFWSDFEKVIVEQRRHGQTASGDASMLLMQRHGFLEETYFNWTLVPFIGDGGYHIGCYGAPLDMTRDVIGKRRRECESQLAQQASRSTTMPELWDATVAAFGSNDMDVPFALLYSVDSQVGVSTSPSRPSYVCQLERAIGVAAPHPLAQEYVDVQDVAQGAFAAAMLEAIKTRTVQIFEPRDGQLQGLLHGVSWKGFGLPSCQFAAVPVFVHDNVFAVIVIGLNPRRRYNPFYREFLDTIADIIAPQIHRIRLSEEVSRRAELARRATLAFEKSEDRFSRFAERTIVGLATIDNEGKVVYANDALCRFAGMDPANAFKVQDIVTSEDLELLEEWIRLTLAQKKGGTFQIRSKQPFRQGSMHSEHRTAICACYPDLNDDGEVDGMMIFMMDISELKWTEEQLRTKTKALELSEGKYRNYAEHCPLGIVRTDGEGYVQFGNEAWHSYYSLEPGQELSDPQPWLPFIIDEDVEPCQEFFRKLQHHCGPEAVEFRLKDKPYMVSEGGETISNDAWVLATGFTAFKEDGTVDYIDFWVMDISAQKMTNKVLTEKMEEALRLKNQQERFMDMISHEIRNPLSAVLHCGEEVVEAMKNASAVLEASIPCELATPQWAMTRTALKLHIASAQEAANTVLYCVQHQKQIVDDVLTLSKLDSSLLEVAPIPVQPREFIQASLKIFERELKMTDISLVLIEDESLQHNAVDWILLDPNRYLQIVINLVTNAIKFTRKSDTRKITLTLAATRERPKPVQLGVEYVPHRYAEAPIDARRASNPEIILPEGAQNDIFLALSVTDTGKGMTESEMAMLFQRFAQASPKTHIEYGGSGLGLFISRQITEMLGGEIGMHSRPGLGSTFSFYVKAQSIPPQVVPSAKQEPTKRASFAISHAPDTGVMTPPQMKEPLHSPLLGTQSLDGLSRRVLVVEDNVINQRVLCKQLRNHNFLVKAANHGRQALETLMETSDSKSEHMFDIILCDIEMPIMGGLEFTMAVRSLETKGRLPGRVPIIGVTANVRQNQVVAALESGMDGVTTKPYRIFELIEHIERLVPVRSSLEKRLGENGDVVTEVLELDLQ</sequence>
<dbReference type="SMART" id="SM00448">
    <property type="entry name" value="REC"/>
    <property type="match status" value="1"/>
</dbReference>
<dbReference type="SMART" id="SM00387">
    <property type="entry name" value="HATPase_c"/>
    <property type="match status" value="1"/>
</dbReference>
<dbReference type="Gene3D" id="3.30.450.20">
    <property type="entry name" value="PAS domain"/>
    <property type="match status" value="3"/>
</dbReference>
<dbReference type="OrthoDB" id="60033at2759"/>
<dbReference type="InterPro" id="IPR050956">
    <property type="entry name" value="2C_system_His_kinase"/>
</dbReference>
<dbReference type="InterPro" id="IPR011006">
    <property type="entry name" value="CheY-like_superfamily"/>
</dbReference>
<evidence type="ECO:0000313" key="6">
    <source>
        <dbReference type="EMBL" id="KAH7029150.1"/>
    </source>
</evidence>
<evidence type="ECO:0000256" key="2">
    <source>
        <dbReference type="PROSITE-ProRule" id="PRU00169"/>
    </source>
</evidence>
<dbReference type="Gene3D" id="1.10.287.130">
    <property type="match status" value="1"/>
</dbReference>
<dbReference type="InterPro" id="IPR005467">
    <property type="entry name" value="His_kinase_dom"/>
</dbReference>
<organism evidence="6 7">
    <name type="scientific">Microdochium trichocladiopsis</name>
    <dbReference type="NCBI Taxonomy" id="1682393"/>
    <lineage>
        <taxon>Eukaryota</taxon>
        <taxon>Fungi</taxon>
        <taxon>Dikarya</taxon>
        <taxon>Ascomycota</taxon>
        <taxon>Pezizomycotina</taxon>
        <taxon>Sordariomycetes</taxon>
        <taxon>Xylariomycetidae</taxon>
        <taxon>Xylariales</taxon>
        <taxon>Microdochiaceae</taxon>
        <taxon>Microdochium</taxon>
    </lineage>
</organism>
<accession>A0A9P8Y4E3</accession>
<dbReference type="EMBL" id="JAGTJQ010000006">
    <property type="protein sequence ID" value="KAH7029150.1"/>
    <property type="molecule type" value="Genomic_DNA"/>
</dbReference>
<dbReference type="InterPro" id="IPR003594">
    <property type="entry name" value="HATPase_dom"/>
</dbReference>
<dbReference type="PROSITE" id="PS50109">
    <property type="entry name" value="HIS_KIN"/>
    <property type="match status" value="1"/>
</dbReference>
<feature type="domain" description="Response regulatory" evidence="4">
    <location>
        <begin position="1079"/>
        <end position="1206"/>
    </location>
</feature>
<dbReference type="InterPro" id="IPR003661">
    <property type="entry name" value="HisK_dim/P_dom"/>
</dbReference>
<dbReference type="Pfam" id="PF00072">
    <property type="entry name" value="Response_reg"/>
    <property type="match status" value="1"/>
</dbReference>
<dbReference type="CDD" id="cd00082">
    <property type="entry name" value="HisKA"/>
    <property type="match status" value="1"/>
</dbReference>
<dbReference type="SUPFAM" id="SSF55781">
    <property type="entry name" value="GAF domain-like"/>
    <property type="match status" value="1"/>
</dbReference>
<dbReference type="PRINTS" id="PR00344">
    <property type="entry name" value="BCTRLSENSOR"/>
</dbReference>
<keyword evidence="7" id="KW-1185">Reference proteome</keyword>
<evidence type="ECO:0000313" key="7">
    <source>
        <dbReference type="Proteomes" id="UP000756346"/>
    </source>
</evidence>
<dbReference type="SMART" id="SM00388">
    <property type="entry name" value="HisKA"/>
    <property type="match status" value="1"/>
</dbReference>
<dbReference type="NCBIfam" id="TIGR00229">
    <property type="entry name" value="sensory_box"/>
    <property type="match status" value="1"/>
</dbReference>
<dbReference type="AlphaFoldDB" id="A0A9P8Y4E3"/>
<dbReference type="SUPFAM" id="SSF55785">
    <property type="entry name" value="PYP-like sensor domain (PAS domain)"/>
    <property type="match status" value="2"/>
</dbReference>
<evidence type="ECO:0000259" key="3">
    <source>
        <dbReference type="PROSITE" id="PS50109"/>
    </source>
</evidence>
<dbReference type="InterPro" id="IPR029016">
    <property type="entry name" value="GAF-like_dom_sf"/>
</dbReference>
<dbReference type="PROSITE" id="PS50112">
    <property type="entry name" value="PAS"/>
    <property type="match status" value="1"/>
</dbReference>
<dbReference type="Pfam" id="PF08448">
    <property type="entry name" value="PAS_4"/>
    <property type="match status" value="1"/>
</dbReference>
<keyword evidence="1 2" id="KW-0597">Phosphoprotein</keyword>
<comment type="caution">
    <text evidence="6">The sequence shown here is derived from an EMBL/GenBank/DDBJ whole genome shotgun (WGS) entry which is preliminary data.</text>
</comment>
<feature type="domain" description="PAS" evidence="5">
    <location>
        <begin position="439"/>
        <end position="478"/>
    </location>
</feature>
<reference evidence="6" key="1">
    <citation type="journal article" date="2021" name="Nat. Commun.">
        <title>Genetic determinants of endophytism in the Arabidopsis root mycobiome.</title>
        <authorList>
            <person name="Mesny F."/>
            <person name="Miyauchi S."/>
            <person name="Thiergart T."/>
            <person name="Pickel B."/>
            <person name="Atanasova L."/>
            <person name="Karlsson M."/>
            <person name="Huettel B."/>
            <person name="Barry K.W."/>
            <person name="Haridas S."/>
            <person name="Chen C."/>
            <person name="Bauer D."/>
            <person name="Andreopoulos W."/>
            <person name="Pangilinan J."/>
            <person name="LaButti K."/>
            <person name="Riley R."/>
            <person name="Lipzen A."/>
            <person name="Clum A."/>
            <person name="Drula E."/>
            <person name="Henrissat B."/>
            <person name="Kohler A."/>
            <person name="Grigoriev I.V."/>
            <person name="Martin F.M."/>
            <person name="Hacquard S."/>
        </authorList>
    </citation>
    <scope>NUCLEOTIDE SEQUENCE</scope>
    <source>
        <strain evidence="6">MPI-CAGE-CH-0230</strain>
    </source>
</reference>
<dbReference type="Gene3D" id="3.30.450.40">
    <property type="match status" value="1"/>
</dbReference>
<dbReference type="InterPro" id="IPR001789">
    <property type="entry name" value="Sig_transdc_resp-reg_receiver"/>
</dbReference>
<feature type="modified residue" description="4-aspartylphosphate" evidence="2">
    <location>
        <position position="1135"/>
    </location>
</feature>
<feature type="domain" description="Histidine kinase" evidence="3">
    <location>
        <begin position="731"/>
        <end position="1024"/>
    </location>
</feature>
<evidence type="ECO:0000259" key="5">
    <source>
        <dbReference type="PROSITE" id="PS50112"/>
    </source>
</evidence>
<dbReference type="InterPro" id="IPR035965">
    <property type="entry name" value="PAS-like_dom_sf"/>
</dbReference>
<evidence type="ECO:0000259" key="4">
    <source>
        <dbReference type="PROSITE" id="PS50110"/>
    </source>
</evidence>
<dbReference type="RefSeq" id="XP_046011438.1">
    <property type="nucleotide sequence ID" value="XM_046151705.1"/>
</dbReference>
<dbReference type="InterPro" id="IPR013656">
    <property type="entry name" value="PAS_4"/>
</dbReference>
<dbReference type="GeneID" id="70181251"/>
<dbReference type="SMART" id="SM00091">
    <property type="entry name" value="PAS"/>
    <property type="match status" value="3"/>
</dbReference>
<dbReference type="Gene3D" id="3.30.565.10">
    <property type="entry name" value="Histidine kinase-like ATPase, C-terminal domain"/>
    <property type="match status" value="1"/>
</dbReference>
<dbReference type="InterPro" id="IPR004358">
    <property type="entry name" value="Sig_transdc_His_kin-like_C"/>
</dbReference>
<dbReference type="GO" id="GO:0000155">
    <property type="term" value="F:phosphorelay sensor kinase activity"/>
    <property type="evidence" value="ECO:0007669"/>
    <property type="project" value="InterPro"/>
</dbReference>
<dbReference type="Proteomes" id="UP000756346">
    <property type="component" value="Unassembled WGS sequence"/>
</dbReference>
<dbReference type="CDD" id="cd00130">
    <property type="entry name" value="PAS"/>
    <property type="match status" value="2"/>
</dbReference>
<dbReference type="Gene3D" id="3.40.50.2300">
    <property type="match status" value="1"/>
</dbReference>
<dbReference type="CDD" id="cd17546">
    <property type="entry name" value="REC_hyHK_CKI1_RcsC-like"/>
    <property type="match status" value="1"/>
</dbReference>
<dbReference type="Pfam" id="PF02518">
    <property type="entry name" value="HATPase_c"/>
    <property type="match status" value="1"/>
</dbReference>
<dbReference type="InterPro" id="IPR000014">
    <property type="entry name" value="PAS"/>
</dbReference>